<organism evidence="2 3">
    <name type="scientific">Pedobacter agri</name>
    <dbReference type="NCBI Taxonomy" id="454586"/>
    <lineage>
        <taxon>Bacteria</taxon>
        <taxon>Pseudomonadati</taxon>
        <taxon>Bacteroidota</taxon>
        <taxon>Sphingobacteriia</taxon>
        <taxon>Sphingobacteriales</taxon>
        <taxon>Sphingobacteriaceae</taxon>
        <taxon>Pedobacter</taxon>
    </lineage>
</organism>
<evidence type="ECO:0000313" key="3">
    <source>
        <dbReference type="Proteomes" id="UP001142592"/>
    </source>
</evidence>
<dbReference type="AlphaFoldDB" id="A0A9X3DF95"/>
<accession>A0A9X3DF95</accession>
<dbReference type="InterPro" id="IPR040841">
    <property type="entry name" value="Luciferase_dom"/>
</dbReference>
<evidence type="ECO:0000313" key="2">
    <source>
        <dbReference type="EMBL" id="MCX3266597.1"/>
    </source>
</evidence>
<feature type="domain" description="Luciferase" evidence="1">
    <location>
        <begin position="54"/>
        <end position="116"/>
    </location>
</feature>
<dbReference type="Proteomes" id="UP001142592">
    <property type="component" value="Unassembled WGS sequence"/>
</dbReference>
<sequence>MIALIYDSLLKLQLIVFKPEKLDWFDELEEEILKWEGTTVQLHKFGGTQFNFQNRELGHLHSNGVLDILFSKKIKAELMADGKVSEHHVFNKSGWVSFQIKAYTDVKRALELMQLAYHRAQK</sequence>
<gene>
    <name evidence="2" type="ORF">OQZ29_17705</name>
</gene>
<proteinExistence type="predicted"/>
<reference evidence="2" key="1">
    <citation type="submission" date="2022-11" db="EMBL/GenBank/DDBJ databases">
        <authorList>
            <person name="Graham C."/>
            <person name="Newman J.D."/>
        </authorList>
    </citation>
    <scope>NUCLEOTIDE SEQUENCE</scope>
    <source>
        <strain evidence="2">DSM 19486</strain>
    </source>
</reference>
<protein>
    <submittedName>
        <fullName evidence="2">DUF5519 family protein</fullName>
    </submittedName>
</protein>
<dbReference type="EMBL" id="JAPJUH010000005">
    <property type="protein sequence ID" value="MCX3266597.1"/>
    <property type="molecule type" value="Genomic_DNA"/>
</dbReference>
<evidence type="ECO:0000259" key="1">
    <source>
        <dbReference type="Pfam" id="PF17648"/>
    </source>
</evidence>
<comment type="caution">
    <text evidence="2">The sequence shown here is derived from an EMBL/GenBank/DDBJ whole genome shotgun (WGS) entry which is preliminary data.</text>
</comment>
<dbReference type="Pfam" id="PF17648">
    <property type="entry name" value="Luciferase"/>
    <property type="match status" value="1"/>
</dbReference>
<dbReference type="RefSeq" id="WP_157258986.1">
    <property type="nucleotide sequence ID" value="NZ_JAPJUH010000005.1"/>
</dbReference>
<keyword evidence="3" id="KW-1185">Reference proteome</keyword>
<name>A0A9X3DF95_9SPHI</name>